<organism evidence="1">
    <name type="scientific">Arundo donax</name>
    <name type="common">Giant reed</name>
    <name type="synonym">Donax arundinaceus</name>
    <dbReference type="NCBI Taxonomy" id="35708"/>
    <lineage>
        <taxon>Eukaryota</taxon>
        <taxon>Viridiplantae</taxon>
        <taxon>Streptophyta</taxon>
        <taxon>Embryophyta</taxon>
        <taxon>Tracheophyta</taxon>
        <taxon>Spermatophyta</taxon>
        <taxon>Magnoliopsida</taxon>
        <taxon>Liliopsida</taxon>
        <taxon>Poales</taxon>
        <taxon>Poaceae</taxon>
        <taxon>PACMAD clade</taxon>
        <taxon>Arundinoideae</taxon>
        <taxon>Arundineae</taxon>
        <taxon>Arundo</taxon>
    </lineage>
</organism>
<reference evidence="1" key="1">
    <citation type="submission" date="2014-09" db="EMBL/GenBank/DDBJ databases">
        <authorList>
            <person name="Magalhaes I.L.F."/>
            <person name="Oliveira U."/>
            <person name="Santos F.R."/>
            <person name="Vidigal T.H.D.A."/>
            <person name="Brescovit A.D."/>
            <person name="Santos A.J."/>
        </authorList>
    </citation>
    <scope>NUCLEOTIDE SEQUENCE</scope>
    <source>
        <tissue evidence="1">Shoot tissue taken approximately 20 cm above the soil surface</tissue>
    </source>
</reference>
<evidence type="ECO:0000313" key="1">
    <source>
        <dbReference type="EMBL" id="JAE34557.1"/>
    </source>
</evidence>
<dbReference type="EMBL" id="GBRH01163339">
    <property type="protein sequence ID" value="JAE34557.1"/>
    <property type="molecule type" value="Transcribed_RNA"/>
</dbReference>
<proteinExistence type="predicted"/>
<protein>
    <submittedName>
        <fullName evidence="1">Uncharacterized protein</fullName>
    </submittedName>
</protein>
<sequence length="49" mass="5405">MASSQHGHHHQPYTLEMLSNSGAGYAGGAFQQRTKDEPRDDLFVDSLLC</sequence>
<accession>A0A0A9HCS3</accession>
<reference evidence="1" key="2">
    <citation type="journal article" date="2015" name="Data Brief">
        <title>Shoot transcriptome of the giant reed, Arundo donax.</title>
        <authorList>
            <person name="Barrero R.A."/>
            <person name="Guerrero F.D."/>
            <person name="Moolhuijzen P."/>
            <person name="Goolsby J.A."/>
            <person name="Tidwell J."/>
            <person name="Bellgard S.E."/>
            <person name="Bellgard M.I."/>
        </authorList>
    </citation>
    <scope>NUCLEOTIDE SEQUENCE</scope>
    <source>
        <tissue evidence="1">Shoot tissue taken approximately 20 cm above the soil surface</tissue>
    </source>
</reference>
<dbReference type="AlphaFoldDB" id="A0A0A9HCS3"/>
<name>A0A0A9HCS3_ARUDO</name>